<proteinExistence type="inferred from homology"/>
<dbReference type="SUPFAM" id="SSF53067">
    <property type="entry name" value="Actin-like ATPase domain"/>
    <property type="match status" value="2"/>
</dbReference>
<keyword evidence="2" id="KW-0547">Nucleotide-binding</keyword>
<dbReference type="Pfam" id="PF00012">
    <property type="entry name" value="HSP70"/>
    <property type="match status" value="1"/>
</dbReference>
<sequence length="485" mass="53638">MFAGLDFGTSNCSIGIIDNNETVLIPLEDGETRLSSCIFLEHGVIQAEEVSELELSKRVRAQKTAQSQRINNGDKSKDVRILSDEELVSVFRKQIRKENREDAKTSQKSQSVMQALQSNREVIFGKEAELAHIADPENGFFIKSPKSFLGANISAAQQLVFSTVVEKMLSFIKQESEYVKGIELDQVVIGRPVNFHGLQGNDGNKQALQIIDKAAKKVGFKDVEFLMEPVAAAYHYETQLTKDRVVLILDLGGGTTDCSMLKLGPSYIHSDTRETGILSYSGKRVGGIDLDNKLALMTIMPHFGKNAMLNNGLPVPITLFSQAVNINDVRAQQDFSANRTGIELARFCSMCEDKRLERLRTLRDRKLGLRLNQSAEMAKIQLSGNENISLPLHYIENDLLVPISRVALSDAIKDELRQFEVLINECVQLAGTQPDSIFVTGGTAVSPVIQTWINSIFPDVEVVIGNHFGSVTSGLVTHAQRVFRG</sequence>
<dbReference type="InterPro" id="IPR043129">
    <property type="entry name" value="ATPase_NBD"/>
</dbReference>
<dbReference type="PANTHER" id="PTHR19375">
    <property type="entry name" value="HEAT SHOCK PROTEIN 70KDA"/>
    <property type="match status" value="1"/>
</dbReference>
<comment type="caution">
    <text evidence="4">The sequence shown here is derived from an EMBL/GenBank/DDBJ whole genome shotgun (WGS) entry which is preliminary data.</text>
</comment>
<keyword evidence="5" id="KW-1185">Reference proteome</keyword>
<dbReference type="EMBL" id="BAEO01000015">
    <property type="protein sequence ID" value="GAC18335.1"/>
    <property type="molecule type" value="Genomic_DNA"/>
</dbReference>
<evidence type="ECO:0000256" key="2">
    <source>
        <dbReference type="ARBA" id="ARBA00022741"/>
    </source>
</evidence>
<dbReference type="Gene3D" id="3.30.420.40">
    <property type="match status" value="3"/>
</dbReference>
<dbReference type="eggNOG" id="COG0443">
    <property type="taxonomic scope" value="Bacteria"/>
</dbReference>
<keyword evidence="3" id="KW-0067">ATP-binding</keyword>
<organism evidence="4 5">
    <name type="scientific">Paraglaciecola arctica BSs20135</name>
    <dbReference type="NCBI Taxonomy" id="493475"/>
    <lineage>
        <taxon>Bacteria</taxon>
        <taxon>Pseudomonadati</taxon>
        <taxon>Pseudomonadota</taxon>
        <taxon>Gammaproteobacteria</taxon>
        <taxon>Alteromonadales</taxon>
        <taxon>Alteromonadaceae</taxon>
        <taxon>Paraglaciecola</taxon>
    </lineage>
</organism>
<dbReference type="PROSITE" id="PS00329">
    <property type="entry name" value="HSP70_2"/>
    <property type="match status" value="1"/>
</dbReference>
<evidence type="ECO:0000256" key="3">
    <source>
        <dbReference type="ARBA" id="ARBA00022840"/>
    </source>
</evidence>
<dbReference type="AlphaFoldDB" id="K6Z4K2"/>
<accession>K6Z4K2</accession>
<gene>
    <name evidence="4" type="ORF">GARC_1359</name>
</gene>
<dbReference type="Proteomes" id="UP000006327">
    <property type="component" value="Unassembled WGS sequence"/>
</dbReference>
<protein>
    <recommendedName>
        <fullName evidence="6">Chaperone protein</fullName>
    </recommendedName>
</protein>
<dbReference type="InterPro" id="IPR013126">
    <property type="entry name" value="Hsp_70_fam"/>
</dbReference>
<evidence type="ECO:0000313" key="4">
    <source>
        <dbReference type="EMBL" id="GAC18335.1"/>
    </source>
</evidence>
<dbReference type="NCBIfam" id="NF008673">
    <property type="entry name" value="PRK11678.1"/>
    <property type="match status" value="1"/>
</dbReference>
<dbReference type="InterPro" id="IPR018181">
    <property type="entry name" value="Heat_shock_70_CS"/>
</dbReference>
<dbReference type="RefSeq" id="WP_007618052.1">
    <property type="nucleotide sequence ID" value="NZ_BAEO01000015.1"/>
</dbReference>
<dbReference type="OrthoDB" id="9807934at2"/>
<dbReference type="Gene3D" id="3.90.640.10">
    <property type="entry name" value="Actin, Chain A, domain 4"/>
    <property type="match status" value="2"/>
</dbReference>
<evidence type="ECO:0008006" key="6">
    <source>
        <dbReference type="Google" id="ProtNLM"/>
    </source>
</evidence>
<dbReference type="STRING" id="493475.GARC_1359"/>
<dbReference type="GO" id="GO:0005524">
    <property type="term" value="F:ATP binding"/>
    <property type="evidence" value="ECO:0007669"/>
    <property type="project" value="UniProtKB-KW"/>
</dbReference>
<evidence type="ECO:0000313" key="5">
    <source>
        <dbReference type="Proteomes" id="UP000006327"/>
    </source>
</evidence>
<dbReference type="GO" id="GO:0140662">
    <property type="term" value="F:ATP-dependent protein folding chaperone"/>
    <property type="evidence" value="ECO:0007669"/>
    <property type="project" value="InterPro"/>
</dbReference>
<name>K6Z4K2_9ALTE</name>
<comment type="similarity">
    <text evidence="1">Belongs to the heat shock protein 70 family.</text>
</comment>
<evidence type="ECO:0000256" key="1">
    <source>
        <dbReference type="ARBA" id="ARBA00007381"/>
    </source>
</evidence>
<reference evidence="4 5" key="1">
    <citation type="journal article" date="2017" name="Antonie Van Leeuwenhoek">
        <title>Rhizobium rhizosphaerae sp. nov., a novel species isolated from rice rhizosphere.</title>
        <authorList>
            <person name="Zhao J.J."/>
            <person name="Zhang J."/>
            <person name="Zhang R.J."/>
            <person name="Zhang C.W."/>
            <person name="Yin H.Q."/>
            <person name="Zhang X.X."/>
        </authorList>
    </citation>
    <scope>NUCLEOTIDE SEQUENCE [LARGE SCALE GENOMIC DNA]</scope>
    <source>
        <strain evidence="4 5">BSs20135</strain>
    </source>
</reference>